<comment type="caution">
    <text evidence="2">The sequence shown here is derived from an EMBL/GenBank/DDBJ whole genome shotgun (WGS) entry which is preliminary data.</text>
</comment>
<keyword evidence="3" id="KW-1185">Reference proteome</keyword>
<dbReference type="Pfam" id="PF01636">
    <property type="entry name" value="APH"/>
    <property type="match status" value="1"/>
</dbReference>
<evidence type="ECO:0000313" key="2">
    <source>
        <dbReference type="EMBL" id="KAH7309120.1"/>
    </source>
</evidence>
<dbReference type="AlphaFoldDB" id="A0A8K0SDN6"/>
<reference evidence="2" key="1">
    <citation type="journal article" date="2021" name="Nat. Commun.">
        <title>Genetic determinants of endophytism in the Arabidopsis root mycobiome.</title>
        <authorList>
            <person name="Mesny F."/>
            <person name="Miyauchi S."/>
            <person name="Thiergart T."/>
            <person name="Pickel B."/>
            <person name="Atanasova L."/>
            <person name="Karlsson M."/>
            <person name="Huettel B."/>
            <person name="Barry K.W."/>
            <person name="Haridas S."/>
            <person name="Chen C."/>
            <person name="Bauer D."/>
            <person name="Andreopoulos W."/>
            <person name="Pangilinan J."/>
            <person name="LaButti K."/>
            <person name="Riley R."/>
            <person name="Lipzen A."/>
            <person name="Clum A."/>
            <person name="Drula E."/>
            <person name="Henrissat B."/>
            <person name="Kohler A."/>
            <person name="Grigoriev I.V."/>
            <person name="Martin F.M."/>
            <person name="Hacquard S."/>
        </authorList>
    </citation>
    <scope>NUCLEOTIDE SEQUENCE</scope>
    <source>
        <strain evidence="2">MPI-CAGE-CH-0235</strain>
    </source>
</reference>
<dbReference type="PANTHER" id="PTHR21310:SF55">
    <property type="entry name" value="AMINOGLYCOSIDE PHOSPHOTRANSFERASE DOMAIN-CONTAINING PROTEIN"/>
    <property type="match status" value="1"/>
</dbReference>
<dbReference type="InterPro" id="IPR051678">
    <property type="entry name" value="AGP_Transferase"/>
</dbReference>
<dbReference type="Gene3D" id="3.90.1200.10">
    <property type="match status" value="1"/>
</dbReference>
<dbReference type="PANTHER" id="PTHR21310">
    <property type="entry name" value="AMINOGLYCOSIDE PHOSPHOTRANSFERASE-RELATED-RELATED"/>
    <property type="match status" value="1"/>
</dbReference>
<dbReference type="CDD" id="cd05120">
    <property type="entry name" value="APH_ChoK_like"/>
    <property type="match status" value="1"/>
</dbReference>
<dbReference type="OrthoDB" id="8300194at2759"/>
<feature type="domain" description="Aminoglycoside phosphotransferase" evidence="1">
    <location>
        <begin position="27"/>
        <end position="212"/>
    </location>
</feature>
<proteinExistence type="predicted"/>
<name>A0A8K0SDN6_9HYPO</name>
<sequence length="248" mass="28628">LKRLWKPSPGLTSIGNIVIKAKPFENLAEAHAMQFIARHTSVPVPKVYCAFVLKGKTYIVMSRLRGHMAAYGWKNRPQESKARILDQLRRMVAEIRSVHPPRQDIGVSNVNGGPFFDCRLPSKHFWGPFATTREFHEALIGDFDPDVEYESAPDGLPELLRFYQQANHGLVFTHGDLSSFNIMVEGDEVVGILDWETAGWFPSYWEYACARNVNPHNLFWEDKVDRFLIPMPEELQMDEVRRRYFGDF</sequence>
<protein>
    <submittedName>
        <fullName evidence="2">Kinase-like domain-containing protein</fullName>
    </submittedName>
</protein>
<evidence type="ECO:0000259" key="1">
    <source>
        <dbReference type="Pfam" id="PF01636"/>
    </source>
</evidence>
<dbReference type="InterPro" id="IPR002575">
    <property type="entry name" value="Aminoglycoside_PTrfase"/>
</dbReference>
<keyword evidence="2" id="KW-0418">Kinase</keyword>
<gene>
    <name evidence="2" type="ORF">B0I35DRAFT_360274</name>
</gene>
<dbReference type="GO" id="GO:0016301">
    <property type="term" value="F:kinase activity"/>
    <property type="evidence" value="ECO:0007669"/>
    <property type="project" value="UniProtKB-KW"/>
</dbReference>
<dbReference type="InterPro" id="IPR011009">
    <property type="entry name" value="Kinase-like_dom_sf"/>
</dbReference>
<dbReference type="Proteomes" id="UP000813444">
    <property type="component" value="Unassembled WGS sequence"/>
</dbReference>
<organism evidence="2 3">
    <name type="scientific">Stachybotrys elegans</name>
    <dbReference type="NCBI Taxonomy" id="80388"/>
    <lineage>
        <taxon>Eukaryota</taxon>
        <taxon>Fungi</taxon>
        <taxon>Dikarya</taxon>
        <taxon>Ascomycota</taxon>
        <taxon>Pezizomycotina</taxon>
        <taxon>Sordariomycetes</taxon>
        <taxon>Hypocreomycetidae</taxon>
        <taxon>Hypocreales</taxon>
        <taxon>Stachybotryaceae</taxon>
        <taxon>Stachybotrys</taxon>
    </lineage>
</organism>
<evidence type="ECO:0000313" key="3">
    <source>
        <dbReference type="Proteomes" id="UP000813444"/>
    </source>
</evidence>
<accession>A0A8K0SDN6</accession>
<dbReference type="SUPFAM" id="SSF56112">
    <property type="entry name" value="Protein kinase-like (PK-like)"/>
    <property type="match status" value="1"/>
</dbReference>
<feature type="non-terminal residue" evidence="2">
    <location>
        <position position="1"/>
    </location>
</feature>
<keyword evidence="2" id="KW-0808">Transferase</keyword>
<dbReference type="EMBL" id="JAGPNK010000014">
    <property type="protein sequence ID" value="KAH7309120.1"/>
    <property type="molecule type" value="Genomic_DNA"/>
</dbReference>